<keyword evidence="2" id="KW-1185">Reference proteome</keyword>
<proteinExistence type="predicted"/>
<sequence length="52" mass="5906">MLIYACGCIEPYVHDKAYKFNPIVDVGANKMGRKFIEIITRGMLTGLHYGEK</sequence>
<name>A0AAV1RHN9_9ROSI</name>
<comment type="caution">
    <text evidence="1">The sequence shown here is derived from an EMBL/GenBank/DDBJ whole genome shotgun (WGS) entry which is preliminary data.</text>
</comment>
<dbReference type="EMBL" id="CAWUPB010000950">
    <property type="protein sequence ID" value="CAK7334343.1"/>
    <property type="molecule type" value="Genomic_DNA"/>
</dbReference>
<accession>A0AAV1RHN9</accession>
<protein>
    <submittedName>
        <fullName evidence="1">Uncharacterized protein</fullName>
    </submittedName>
</protein>
<reference evidence="1 2" key="1">
    <citation type="submission" date="2024-01" db="EMBL/GenBank/DDBJ databases">
        <authorList>
            <person name="Waweru B."/>
        </authorList>
    </citation>
    <scope>NUCLEOTIDE SEQUENCE [LARGE SCALE GENOMIC DNA]</scope>
</reference>
<organism evidence="1 2">
    <name type="scientific">Dovyalis caffra</name>
    <dbReference type="NCBI Taxonomy" id="77055"/>
    <lineage>
        <taxon>Eukaryota</taxon>
        <taxon>Viridiplantae</taxon>
        <taxon>Streptophyta</taxon>
        <taxon>Embryophyta</taxon>
        <taxon>Tracheophyta</taxon>
        <taxon>Spermatophyta</taxon>
        <taxon>Magnoliopsida</taxon>
        <taxon>eudicotyledons</taxon>
        <taxon>Gunneridae</taxon>
        <taxon>Pentapetalae</taxon>
        <taxon>rosids</taxon>
        <taxon>fabids</taxon>
        <taxon>Malpighiales</taxon>
        <taxon>Salicaceae</taxon>
        <taxon>Flacourtieae</taxon>
        <taxon>Dovyalis</taxon>
    </lineage>
</organism>
<dbReference type="Proteomes" id="UP001314170">
    <property type="component" value="Unassembled WGS sequence"/>
</dbReference>
<evidence type="ECO:0000313" key="2">
    <source>
        <dbReference type="Proteomes" id="UP001314170"/>
    </source>
</evidence>
<dbReference type="AlphaFoldDB" id="A0AAV1RHN9"/>
<evidence type="ECO:0000313" key="1">
    <source>
        <dbReference type="EMBL" id="CAK7334343.1"/>
    </source>
</evidence>
<gene>
    <name evidence="1" type="ORF">DCAF_LOCUS9869</name>
</gene>